<organism evidence="1 2">
    <name type="scientific">Nannocystis pusilla</name>
    <dbReference type="NCBI Taxonomy" id="889268"/>
    <lineage>
        <taxon>Bacteria</taxon>
        <taxon>Pseudomonadati</taxon>
        <taxon>Myxococcota</taxon>
        <taxon>Polyangia</taxon>
        <taxon>Nannocystales</taxon>
        <taxon>Nannocystaceae</taxon>
        <taxon>Nannocystis</taxon>
    </lineage>
</organism>
<comment type="caution">
    <text evidence="1">The sequence shown here is derived from an EMBL/GenBank/DDBJ whole genome shotgun (WGS) entry which is preliminary data.</text>
</comment>
<dbReference type="RefSeq" id="WP_224191053.1">
    <property type="nucleotide sequence ID" value="NZ_JAIRAU010000005.1"/>
</dbReference>
<name>A0ABS7TMG3_9BACT</name>
<evidence type="ECO:0000313" key="1">
    <source>
        <dbReference type="EMBL" id="MBZ5709276.1"/>
    </source>
</evidence>
<evidence type="ECO:0000313" key="2">
    <source>
        <dbReference type="Proteomes" id="UP001139031"/>
    </source>
</evidence>
<proteinExistence type="predicted"/>
<protein>
    <recommendedName>
        <fullName evidence="3">Cyclic nucleotide-binding domain-containing protein</fullName>
    </recommendedName>
</protein>
<dbReference type="EMBL" id="JAIRAU010000005">
    <property type="protein sequence ID" value="MBZ5709276.1"/>
    <property type="molecule type" value="Genomic_DNA"/>
</dbReference>
<reference evidence="1" key="1">
    <citation type="submission" date="2021-08" db="EMBL/GenBank/DDBJ databases">
        <authorList>
            <person name="Stevens D.C."/>
        </authorList>
    </citation>
    <scope>NUCLEOTIDE SEQUENCE</scope>
    <source>
        <strain evidence="1">DSM 53165</strain>
    </source>
</reference>
<accession>A0ABS7TMG3</accession>
<keyword evidence="2" id="KW-1185">Reference proteome</keyword>
<dbReference type="Proteomes" id="UP001139031">
    <property type="component" value="Unassembled WGS sequence"/>
</dbReference>
<evidence type="ECO:0008006" key="3">
    <source>
        <dbReference type="Google" id="ProtNLM"/>
    </source>
</evidence>
<gene>
    <name evidence="1" type="ORF">K7C98_08380</name>
</gene>
<sequence length="95" mass="10219">MHFGLTNVRGGRYNLGALVMARGEHCVEVVEPGEALAFIVVRGQILITRQRAGEPATFKLVATPSAPIFVVNPGTYTVVAEQNTLGLRGARQARM</sequence>